<dbReference type="InterPro" id="IPR029063">
    <property type="entry name" value="SAM-dependent_MTases_sf"/>
</dbReference>
<feature type="binding site" evidence="4">
    <location>
        <position position="192"/>
    </location>
    <ligand>
        <name>S-adenosyl-L-methionine</name>
        <dbReference type="ChEBI" id="CHEBI:59789"/>
    </ligand>
</feature>
<dbReference type="InterPro" id="IPR004556">
    <property type="entry name" value="HemK-like"/>
</dbReference>
<evidence type="ECO:0000313" key="8">
    <source>
        <dbReference type="Proteomes" id="UP000198504"/>
    </source>
</evidence>
<dbReference type="GO" id="GO:0032259">
    <property type="term" value="P:methylation"/>
    <property type="evidence" value="ECO:0007669"/>
    <property type="project" value="UniProtKB-KW"/>
</dbReference>
<feature type="binding site" evidence="4">
    <location>
        <position position="150"/>
    </location>
    <ligand>
        <name>S-adenosyl-L-methionine</name>
        <dbReference type="ChEBI" id="CHEBI:59789"/>
    </ligand>
</feature>
<dbReference type="InterPro" id="IPR019874">
    <property type="entry name" value="RF_methyltr_PrmC"/>
</dbReference>
<dbReference type="GO" id="GO:0102559">
    <property type="term" value="F:peptide chain release factor N(5)-glutamine methyltransferase activity"/>
    <property type="evidence" value="ECO:0007669"/>
    <property type="project" value="UniProtKB-EC"/>
</dbReference>
<proteinExistence type="inferred from homology"/>
<protein>
    <recommendedName>
        <fullName evidence="4">Release factor glutamine methyltransferase</fullName>
        <shortName evidence="4">RF MTase</shortName>
        <ecNumber evidence="4">2.1.1.297</ecNumber>
    </recommendedName>
    <alternativeName>
        <fullName evidence="4">N5-glutamine methyltransferase PrmC</fullName>
    </alternativeName>
    <alternativeName>
        <fullName evidence="4">Protein-(glutamine-N5) MTase PrmC</fullName>
    </alternativeName>
    <alternativeName>
        <fullName evidence="4">Protein-glutamine N-methyltransferase PrmC</fullName>
    </alternativeName>
</protein>
<evidence type="ECO:0000259" key="5">
    <source>
        <dbReference type="Pfam" id="PF13649"/>
    </source>
</evidence>
<dbReference type="InterPro" id="IPR050320">
    <property type="entry name" value="N5-glutamine_MTase"/>
</dbReference>
<dbReference type="HAMAP" id="MF_02126">
    <property type="entry name" value="RF_methyltr_PrmC"/>
    <property type="match status" value="1"/>
</dbReference>
<keyword evidence="2 4" id="KW-0808">Transferase</keyword>
<dbReference type="Pfam" id="PF13649">
    <property type="entry name" value="Methyltransf_25"/>
    <property type="match status" value="1"/>
</dbReference>
<comment type="similarity">
    <text evidence="4">Belongs to the protein N5-glutamine methyltransferase family. PrmC subfamily.</text>
</comment>
<keyword evidence="3 4" id="KW-0949">S-adenosyl-L-methionine</keyword>
<dbReference type="OrthoDB" id="9800643at2"/>
<sequence>MPAHPHPVRAVLADAAARLRSAGVESPEADARTLLAYACGIEPARIPLLDGVDDDAVAVFEGLVTSRSARVPLQHLTGRAYFRHVELEVGPGVFVPRPETEVMTGWAVDALRPMIAQGGRPRVVELCAGSGAISLSLATELTFLDVYAVELSPEAAAYARRNLADTLVELYVGDMADALHVLDGQVDLVVANPPYIPLDAYASVAPEVRDHDPLPALFSGDDGLDAIRVVTTVATRLLRPGGLLCFEHADAQGESAPAVVTRSQAFTGIRDHVDLSGRPRFVTAVRRTAGRMAG</sequence>
<evidence type="ECO:0000256" key="1">
    <source>
        <dbReference type="ARBA" id="ARBA00022603"/>
    </source>
</evidence>
<evidence type="ECO:0000259" key="6">
    <source>
        <dbReference type="Pfam" id="PF17827"/>
    </source>
</evidence>
<comment type="catalytic activity">
    <reaction evidence="4">
        <text>L-glutaminyl-[peptide chain release factor] + S-adenosyl-L-methionine = N(5)-methyl-L-glutaminyl-[peptide chain release factor] + S-adenosyl-L-homocysteine + H(+)</text>
        <dbReference type="Rhea" id="RHEA:42896"/>
        <dbReference type="Rhea" id="RHEA-COMP:10271"/>
        <dbReference type="Rhea" id="RHEA-COMP:10272"/>
        <dbReference type="ChEBI" id="CHEBI:15378"/>
        <dbReference type="ChEBI" id="CHEBI:30011"/>
        <dbReference type="ChEBI" id="CHEBI:57856"/>
        <dbReference type="ChEBI" id="CHEBI:59789"/>
        <dbReference type="ChEBI" id="CHEBI:61891"/>
        <dbReference type="EC" id="2.1.1.297"/>
    </reaction>
</comment>
<dbReference type="PROSITE" id="PS00092">
    <property type="entry name" value="N6_MTASE"/>
    <property type="match status" value="1"/>
</dbReference>
<dbReference type="SUPFAM" id="SSF53335">
    <property type="entry name" value="S-adenosyl-L-methionine-dependent methyltransferases"/>
    <property type="match status" value="1"/>
</dbReference>
<dbReference type="EMBL" id="FOFA01000003">
    <property type="protein sequence ID" value="SEQ30823.1"/>
    <property type="molecule type" value="Genomic_DNA"/>
</dbReference>
<dbReference type="NCBIfam" id="TIGR00536">
    <property type="entry name" value="hemK_fam"/>
    <property type="match status" value="1"/>
</dbReference>
<dbReference type="EC" id="2.1.1.297" evidence="4"/>
<accession>A0A1H9F035</accession>
<dbReference type="NCBIfam" id="TIGR03534">
    <property type="entry name" value="RF_mod_PrmC"/>
    <property type="match status" value="1"/>
</dbReference>
<feature type="domain" description="Release factor glutamine methyltransferase N-terminal" evidence="6">
    <location>
        <begin position="11"/>
        <end position="78"/>
    </location>
</feature>
<dbReference type="PANTHER" id="PTHR18895">
    <property type="entry name" value="HEMK METHYLTRANSFERASE"/>
    <property type="match status" value="1"/>
</dbReference>
<keyword evidence="1 4" id="KW-0489">Methyltransferase</keyword>
<reference evidence="8" key="1">
    <citation type="submission" date="2016-10" db="EMBL/GenBank/DDBJ databases">
        <authorList>
            <person name="Varghese N."/>
            <person name="Submissions S."/>
        </authorList>
    </citation>
    <scope>NUCLEOTIDE SEQUENCE [LARGE SCALE GENOMIC DNA]</scope>
    <source>
        <strain evidence="8">CGMCC 4.6856</strain>
    </source>
</reference>
<feature type="binding site" evidence="4">
    <location>
        <begin position="192"/>
        <end position="195"/>
    </location>
    <ligand>
        <name>substrate</name>
    </ligand>
</feature>
<dbReference type="Gene3D" id="3.40.50.150">
    <property type="entry name" value="Vaccinia Virus protein VP39"/>
    <property type="match status" value="1"/>
</dbReference>
<comment type="function">
    <text evidence="4">Methylates the class 1 translation termination release factors RF1/PrfA and RF2/PrfB on the glutamine residue of the universally conserved GGQ motif.</text>
</comment>
<dbReference type="AlphaFoldDB" id="A0A1H9F035"/>
<keyword evidence="8" id="KW-1185">Reference proteome</keyword>
<dbReference type="Pfam" id="PF17827">
    <property type="entry name" value="PrmC_N"/>
    <property type="match status" value="1"/>
</dbReference>
<name>A0A1H9F035_9ACTN</name>
<comment type="caution">
    <text evidence="4">Lacks conserved residue(s) required for the propagation of feature annotation.</text>
</comment>
<evidence type="ECO:0000256" key="4">
    <source>
        <dbReference type="HAMAP-Rule" id="MF_02126"/>
    </source>
</evidence>
<dbReference type="RefSeq" id="WP_091178721.1">
    <property type="nucleotide sequence ID" value="NZ_FOFA01000003.1"/>
</dbReference>
<dbReference type="Gene3D" id="1.10.8.10">
    <property type="entry name" value="DNA helicase RuvA subunit, C-terminal domain"/>
    <property type="match status" value="1"/>
</dbReference>
<dbReference type="InterPro" id="IPR041698">
    <property type="entry name" value="Methyltransf_25"/>
</dbReference>
<organism evidence="7 8">
    <name type="scientific">Microlunatus flavus</name>
    <dbReference type="NCBI Taxonomy" id="1036181"/>
    <lineage>
        <taxon>Bacteria</taxon>
        <taxon>Bacillati</taxon>
        <taxon>Actinomycetota</taxon>
        <taxon>Actinomycetes</taxon>
        <taxon>Propionibacteriales</taxon>
        <taxon>Propionibacteriaceae</taxon>
        <taxon>Microlunatus</taxon>
    </lineage>
</organism>
<dbReference type="Proteomes" id="UP000198504">
    <property type="component" value="Unassembled WGS sequence"/>
</dbReference>
<dbReference type="STRING" id="1036181.SAMN05421756_10394"/>
<dbReference type="InterPro" id="IPR040758">
    <property type="entry name" value="PrmC_N"/>
</dbReference>
<dbReference type="InterPro" id="IPR002052">
    <property type="entry name" value="DNA_methylase_N6_adenine_CS"/>
</dbReference>
<gene>
    <name evidence="4" type="primary">prmC</name>
    <name evidence="7" type="ORF">SAMN05421756_10394</name>
</gene>
<dbReference type="CDD" id="cd02440">
    <property type="entry name" value="AdoMet_MTases"/>
    <property type="match status" value="1"/>
</dbReference>
<dbReference type="PANTHER" id="PTHR18895:SF74">
    <property type="entry name" value="MTRF1L RELEASE FACTOR GLUTAMINE METHYLTRANSFERASE"/>
    <property type="match status" value="1"/>
</dbReference>
<evidence type="ECO:0000256" key="2">
    <source>
        <dbReference type="ARBA" id="ARBA00022679"/>
    </source>
</evidence>
<evidence type="ECO:0000313" key="7">
    <source>
        <dbReference type="EMBL" id="SEQ30823.1"/>
    </source>
</evidence>
<feature type="domain" description="Methyltransferase" evidence="5">
    <location>
        <begin position="123"/>
        <end position="201"/>
    </location>
</feature>
<evidence type="ECO:0000256" key="3">
    <source>
        <dbReference type="ARBA" id="ARBA00022691"/>
    </source>
</evidence>
<dbReference type="GO" id="GO:0003676">
    <property type="term" value="F:nucleic acid binding"/>
    <property type="evidence" value="ECO:0007669"/>
    <property type="project" value="InterPro"/>
</dbReference>